<evidence type="ECO:0000256" key="4">
    <source>
        <dbReference type="ARBA" id="ARBA00022771"/>
    </source>
</evidence>
<evidence type="ECO:0000313" key="16">
    <source>
        <dbReference type="WBParaSite" id="EEL_0000950601-mRNA-1"/>
    </source>
</evidence>
<evidence type="ECO:0000259" key="13">
    <source>
        <dbReference type="PROSITE" id="PS51156"/>
    </source>
</evidence>
<dbReference type="GO" id="GO:0043565">
    <property type="term" value="F:sequence-specific DNA binding"/>
    <property type="evidence" value="ECO:0007669"/>
    <property type="project" value="InterPro"/>
</dbReference>
<evidence type="ECO:0000259" key="12">
    <source>
        <dbReference type="PROSITE" id="PS50114"/>
    </source>
</evidence>
<evidence type="ECO:0000313" key="15">
    <source>
        <dbReference type="Proteomes" id="UP000050640"/>
    </source>
</evidence>
<evidence type="ECO:0000256" key="3">
    <source>
        <dbReference type="ARBA" id="ARBA00022723"/>
    </source>
</evidence>
<evidence type="ECO:0000259" key="14">
    <source>
        <dbReference type="PROSITE" id="PS51293"/>
    </source>
</evidence>
<dbReference type="GO" id="GO:0008270">
    <property type="term" value="F:zinc ion binding"/>
    <property type="evidence" value="ECO:0007669"/>
    <property type="project" value="UniProtKB-KW"/>
</dbReference>
<keyword evidence="3" id="KW-0479">Metal-binding</keyword>
<keyword evidence="15" id="KW-1185">Reference proteome</keyword>
<dbReference type="SUPFAM" id="SSF57716">
    <property type="entry name" value="Glucocorticoid receptor-like (DNA-binding domain)"/>
    <property type="match status" value="1"/>
</dbReference>
<keyword evidence="4 10" id="KW-0863">Zinc-finger</keyword>
<evidence type="ECO:0000256" key="6">
    <source>
        <dbReference type="ARBA" id="ARBA00023015"/>
    </source>
</evidence>
<dbReference type="CDD" id="cd11661">
    <property type="entry name" value="SANT_MTA3_like"/>
    <property type="match status" value="1"/>
</dbReference>
<keyword evidence="6" id="KW-0805">Transcription regulation</keyword>
<evidence type="ECO:0000256" key="9">
    <source>
        <dbReference type="ARBA" id="ARBA00023242"/>
    </source>
</evidence>
<dbReference type="Gene3D" id="4.10.1240.50">
    <property type="match status" value="1"/>
</dbReference>
<evidence type="ECO:0000256" key="8">
    <source>
        <dbReference type="ARBA" id="ARBA00023163"/>
    </source>
</evidence>
<comment type="subcellular location">
    <subcellularLocation>
        <location evidence="1">Nucleus</location>
    </subcellularLocation>
</comment>
<dbReference type="GO" id="GO:0003714">
    <property type="term" value="F:transcription corepressor activity"/>
    <property type="evidence" value="ECO:0007669"/>
    <property type="project" value="TreeGrafter"/>
</dbReference>
<organism evidence="15 16">
    <name type="scientific">Elaeophora elaphi</name>
    <dbReference type="NCBI Taxonomy" id="1147741"/>
    <lineage>
        <taxon>Eukaryota</taxon>
        <taxon>Metazoa</taxon>
        <taxon>Ecdysozoa</taxon>
        <taxon>Nematoda</taxon>
        <taxon>Chromadorea</taxon>
        <taxon>Rhabditida</taxon>
        <taxon>Spirurina</taxon>
        <taxon>Spiruromorpha</taxon>
        <taxon>Filarioidea</taxon>
        <taxon>Onchocercidae</taxon>
        <taxon>Elaeophora</taxon>
    </lineage>
</organism>
<keyword evidence="8" id="KW-0804">Transcription</keyword>
<protein>
    <submittedName>
        <fullName evidence="16">Bm1941</fullName>
    </submittedName>
</protein>
<dbReference type="PANTHER" id="PTHR13859">
    <property type="entry name" value="ATROPHIN-RELATED"/>
    <property type="match status" value="1"/>
</dbReference>
<dbReference type="InterPro" id="IPR009057">
    <property type="entry name" value="Homeodomain-like_sf"/>
</dbReference>
<keyword evidence="9" id="KW-0539">Nucleus</keyword>
<dbReference type="Pfam" id="PF00320">
    <property type="entry name" value="GATA"/>
    <property type="match status" value="1"/>
</dbReference>
<feature type="domain" description="SANT" evidence="14">
    <location>
        <begin position="100"/>
        <end position="144"/>
    </location>
</feature>
<sequence length="734" mass="82346">MERCSAVDEPDRDELQWRPGYINEESEHVYKRATRSFRMFAMVRNEQITQMERDFKTGDLCMHDAIIMLHKCDYNVNYAIEAMNKNDEHMLKVTNFMSVDDAKKFARGIKTYGKNFLKIKKELLPHHRRDELVQFYYGWKKTRDATRPKPLARQRNTTTATHRKPKSNQFKASRPGSTDLADYASASETEMEELENDGRAAAYACHHCYTSKSKDWHHSGRERQLLCTECRIFYKKYGQLRPVDRPSTVPPSLYKPRSPEGNDDEEQGVRTRANKKERRGASLEVDKKGVSSPNDGETTKQRNGKRKRNHALNSEYVNGSAKKRFLKGEKEDENTDVQEEDEPNVSSEVHISNNSLNTGKEMKTEEEDSDDGYWTVSDTIAETTKNALLIRVIDRRCGQMCARTDLAFRMKPGSEWDKKREARAALKNHINNAQKKPSETFPTPVTVPKLPSAQLAPLSGTANVEAYMGGRVPMNGTAVSGLPGMFPGMPDPRFGFLTPQQQYAIAVEQQVFQKQMEQQLRAHQLEMIRNGANGTVTTGSAVAAVRDSPSRGGNAATAVNAHGFPPNMLPPPFHNFGMDPRALVALMHNPQLASQFGMGIDSHTAAMMSALEQRNNLEQRMLSMAGMEMLAPGGIPVSQAPQSHLHPHAAAMMQHAAATHPGDALQLQQLLAMSAAAQAQAQRPFLEQNALLQMTMMNPFNNELGSRIVNPGSLNSDMMRRLQQEGGFATTQRP</sequence>
<dbReference type="PROSITE" id="PS50114">
    <property type="entry name" value="GATA_ZN_FINGER_2"/>
    <property type="match status" value="1"/>
</dbReference>
<dbReference type="InterPro" id="IPR017884">
    <property type="entry name" value="SANT_dom"/>
</dbReference>
<evidence type="ECO:0000256" key="5">
    <source>
        <dbReference type="ARBA" id="ARBA00022833"/>
    </source>
</evidence>
<dbReference type="Gene3D" id="1.10.10.60">
    <property type="entry name" value="Homeodomain-like"/>
    <property type="match status" value="1"/>
</dbReference>
<keyword evidence="2" id="KW-0678">Repressor</keyword>
<dbReference type="GO" id="GO:0005634">
    <property type="term" value="C:nucleus"/>
    <property type="evidence" value="ECO:0007669"/>
    <property type="project" value="UniProtKB-SubCell"/>
</dbReference>
<feature type="domain" description="GATA-type" evidence="12">
    <location>
        <begin position="199"/>
        <end position="257"/>
    </location>
</feature>
<feature type="region of interest" description="Disordered" evidence="11">
    <location>
        <begin position="147"/>
        <end position="180"/>
    </location>
</feature>
<keyword evidence="7" id="KW-0238">DNA-binding</keyword>
<keyword evidence="5" id="KW-0862">Zinc</keyword>
<dbReference type="CDD" id="cd00202">
    <property type="entry name" value="ZnF_GATA"/>
    <property type="match status" value="1"/>
</dbReference>
<dbReference type="WBParaSite" id="EEL_0000950601-mRNA-1">
    <property type="protein sequence ID" value="EEL_0000950601-mRNA-1"/>
    <property type="gene ID" value="EEL_0000950601"/>
</dbReference>
<dbReference type="PANTHER" id="PTHR13859:SF11">
    <property type="entry name" value="GRUNGE, ISOFORM J"/>
    <property type="match status" value="1"/>
</dbReference>
<dbReference type="AlphaFoldDB" id="A0A0R3S402"/>
<accession>A0A0R3S402</accession>
<dbReference type="PROSITE" id="PS51156">
    <property type="entry name" value="ELM2"/>
    <property type="match status" value="1"/>
</dbReference>
<feature type="compositionally biased region" description="Acidic residues" evidence="11">
    <location>
        <begin position="331"/>
        <end position="343"/>
    </location>
</feature>
<dbReference type="Proteomes" id="UP000050640">
    <property type="component" value="Unplaced"/>
</dbReference>
<name>A0A0R3S402_9BILA</name>
<dbReference type="FunFam" id="1.10.10.60:FF:000012">
    <property type="entry name" value="Metastasis-associated 1 family, member 3"/>
    <property type="match status" value="1"/>
</dbReference>
<evidence type="ECO:0000256" key="2">
    <source>
        <dbReference type="ARBA" id="ARBA00022491"/>
    </source>
</evidence>
<dbReference type="InterPro" id="IPR000949">
    <property type="entry name" value="ELM2_dom"/>
</dbReference>
<dbReference type="SUPFAM" id="SSF46689">
    <property type="entry name" value="Homeodomain-like"/>
    <property type="match status" value="1"/>
</dbReference>
<proteinExistence type="predicted"/>
<feature type="domain" description="ELM2" evidence="13">
    <location>
        <begin position="1"/>
        <end position="87"/>
    </location>
</feature>
<feature type="compositionally biased region" description="Basic and acidic residues" evidence="11">
    <location>
        <begin position="279"/>
        <end position="289"/>
    </location>
</feature>
<feature type="compositionally biased region" description="Polar residues" evidence="11">
    <location>
        <begin position="344"/>
        <end position="358"/>
    </location>
</feature>
<dbReference type="InterPro" id="IPR000679">
    <property type="entry name" value="Znf_GATA"/>
</dbReference>
<dbReference type="STRING" id="1147741.A0A0R3S402"/>
<reference evidence="16" key="1">
    <citation type="submission" date="2017-02" db="UniProtKB">
        <authorList>
            <consortium name="WormBaseParasite"/>
        </authorList>
    </citation>
    <scope>IDENTIFICATION</scope>
</reference>
<dbReference type="SMART" id="SM00401">
    <property type="entry name" value="ZnF_GATA"/>
    <property type="match status" value="1"/>
</dbReference>
<evidence type="ECO:0000256" key="1">
    <source>
        <dbReference type="ARBA" id="ARBA00004123"/>
    </source>
</evidence>
<evidence type="ECO:0000256" key="7">
    <source>
        <dbReference type="ARBA" id="ARBA00023125"/>
    </source>
</evidence>
<feature type="region of interest" description="Disordered" evidence="11">
    <location>
        <begin position="241"/>
        <end position="371"/>
    </location>
</feature>
<evidence type="ECO:0000256" key="11">
    <source>
        <dbReference type="SAM" id="MobiDB-lite"/>
    </source>
</evidence>
<dbReference type="InterPro" id="IPR013088">
    <property type="entry name" value="Znf_NHR/GATA"/>
</dbReference>
<dbReference type="PROSITE" id="PS51293">
    <property type="entry name" value="SANT"/>
    <property type="match status" value="1"/>
</dbReference>
<evidence type="ECO:0000256" key="10">
    <source>
        <dbReference type="PROSITE-ProRule" id="PRU00094"/>
    </source>
</evidence>
<dbReference type="Gene3D" id="3.30.50.10">
    <property type="entry name" value="Erythroid Transcription Factor GATA-1, subunit A"/>
    <property type="match status" value="1"/>
</dbReference>